<sequence length="57" mass="6476">RFLSDEKVSCRQAARQEIALYMGENRLSEALPNPPVQNNSKLFSKKPLDKGLGVFRK</sequence>
<protein>
    <submittedName>
        <fullName evidence="1">Uncharacterized protein</fullName>
    </submittedName>
</protein>
<gene>
    <name evidence="1" type="ORF">MNBD_NITROSPIRAE01-601</name>
</gene>
<proteinExistence type="predicted"/>
<accession>A0A3B1CT91</accession>
<dbReference type="EMBL" id="UOGF01000023">
    <property type="protein sequence ID" value="VAX27134.1"/>
    <property type="molecule type" value="Genomic_DNA"/>
</dbReference>
<evidence type="ECO:0000313" key="1">
    <source>
        <dbReference type="EMBL" id="VAX27134.1"/>
    </source>
</evidence>
<reference evidence="1" key="1">
    <citation type="submission" date="2018-06" db="EMBL/GenBank/DDBJ databases">
        <authorList>
            <person name="Zhirakovskaya E."/>
        </authorList>
    </citation>
    <scope>NUCLEOTIDE SEQUENCE</scope>
</reference>
<organism evidence="1">
    <name type="scientific">hydrothermal vent metagenome</name>
    <dbReference type="NCBI Taxonomy" id="652676"/>
    <lineage>
        <taxon>unclassified sequences</taxon>
        <taxon>metagenomes</taxon>
        <taxon>ecological metagenomes</taxon>
    </lineage>
</organism>
<dbReference type="AlphaFoldDB" id="A0A3B1CT91"/>
<name>A0A3B1CT91_9ZZZZ</name>
<feature type="non-terminal residue" evidence="1">
    <location>
        <position position="1"/>
    </location>
</feature>